<feature type="transmembrane region" description="Helical" evidence="7">
    <location>
        <begin position="376"/>
        <end position="393"/>
    </location>
</feature>
<comment type="similarity">
    <text evidence="2">Belongs to the EccD/Snm4 family.</text>
</comment>
<evidence type="ECO:0000256" key="2">
    <source>
        <dbReference type="ARBA" id="ARBA00006162"/>
    </source>
</evidence>
<comment type="caution">
    <text evidence="9">The sequence shown here is derived from an EMBL/GenBank/DDBJ whole genome shotgun (WGS) entry which is preliminary data.</text>
</comment>
<dbReference type="Pfam" id="PF19053">
    <property type="entry name" value="EccD"/>
    <property type="match status" value="1"/>
</dbReference>
<accession>A0A4R4YE85</accession>
<keyword evidence="10" id="KW-1185">Reference proteome</keyword>
<evidence type="ECO:0000313" key="10">
    <source>
        <dbReference type="Proteomes" id="UP000294947"/>
    </source>
</evidence>
<feature type="domain" description="EccD-like transmembrane" evidence="8">
    <location>
        <begin position="123"/>
        <end position="463"/>
    </location>
</feature>
<dbReference type="PIRSF" id="PIRSF017804">
    <property type="entry name" value="Secretion_EccD1"/>
    <property type="match status" value="1"/>
</dbReference>
<dbReference type="Gene3D" id="3.10.20.90">
    <property type="entry name" value="Phosphatidylinositol 3-kinase Catalytic Subunit, Chain A, domain 1"/>
    <property type="match status" value="1"/>
</dbReference>
<dbReference type="InterPro" id="IPR024962">
    <property type="entry name" value="YukD-like"/>
</dbReference>
<feature type="transmembrane region" description="Helical" evidence="7">
    <location>
        <begin position="322"/>
        <end position="341"/>
    </location>
</feature>
<organism evidence="9 10">
    <name type="scientific">Saccharopolyspora elongata</name>
    <dbReference type="NCBI Taxonomy" id="2530387"/>
    <lineage>
        <taxon>Bacteria</taxon>
        <taxon>Bacillati</taxon>
        <taxon>Actinomycetota</taxon>
        <taxon>Actinomycetes</taxon>
        <taxon>Pseudonocardiales</taxon>
        <taxon>Pseudonocardiaceae</taxon>
        <taxon>Saccharopolyspora</taxon>
    </lineage>
</organism>
<dbReference type="OrthoDB" id="4775372at2"/>
<feature type="transmembrane region" description="Helical" evidence="7">
    <location>
        <begin position="208"/>
        <end position="227"/>
    </location>
</feature>
<evidence type="ECO:0000256" key="3">
    <source>
        <dbReference type="ARBA" id="ARBA00022475"/>
    </source>
</evidence>
<proteinExistence type="inferred from homology"/>
<feature type="transmembrane region" description="Helical" evidence="7">
    <location>
        <begin position="181"/>
        <end position="202"/>
    </location>
</feature>
<protein>
    <submittedName>
        <fullName evidence="9">Type VII secretion integral membrane protein EccD</fullName>
    </submittedName>
</protein>
<keyword evidence="5 7" id="KW-1133">Transmembrane helix</keyword>
<evidence type="ECO:0000256" key="7">
    <source>
        <dbReference type="SAM" id="Phobius"/>
    </source>
</evidence>
<dbReference type="Pfam" id="PF08817">
    <property type="entry name" value="YukD"/>
    <property type="match status" value="1"/>
</dbReference>
<evidence type="ECO:0000256" key="4">
    <source>
        <dbReference type="ARBA" id="ARBA00022692"/>
    </source>
</evidence>
<gene>
    <name evidence="9" type="primary">eccD</name>
    <name evidence="9" type="ORF">E1288_29270</name>
</gene>
<feature type="transmembrane region" description="Helical" evidence="7">
    <location>
        <begin position="122"/>
        <end position="142"/>
    </location>
</feature>
<dbReference type="NCBIfam" id="TIGR03920">
    <property type="entry name" value="T7SS_EccD"/>
    <property type="match status" value="1"/>
</dbReference>
<dbReference type="InterPro" id="IPR006707">
    <property type="entry name" value="T7SS_EccD"/>
</dbReference>
<dbReference type="Proteomes" id="UP000294947">
    <property type="component" value="Unassembled WGS sequence"/>
</dbReference>
<dbReference type="InterPro" id="IPR044049">
    <property type="entry name" value="EccD_transm"/>
</dbReference>
<dbReference type="GO" id="GO:0005886">
    <property type="term" value="C:plasma membrane"/>
    <property type="evidence" value="ECO:0007669"/>
    <property type="project" value="UniProtKB-SubCell"/>
</dbReference>
<dbReference type="RefSeq" id="WP_132490648.1">
    <property type="nucleotide sequence ID" value="NZ_SMKW01000047.1"/>
</dbReference>
<comment type="subcellular location">
    <subcellularLocation>
        <location evidence="1">Cell membrane</location>
        <topology evidence="1">Multi-pass membrane protein</topology>
    </subcellularLocation>
</comment>
<evidence type="ECO:0000256" key="5">
    <source>
        <dbReference type="ARBA" id="ARBA00022989"/>
    </source>
</evidence>
<dbReference type="EMBL" id="SMKW01000047">
    <property type="protein sequence ID" value="TDD42420.1"/>
    <property type="molecule type" value="Genomic_DNA"/>
</dbReference>
<dbReference type="AlphaFoldDB" id="A0A4R4YE85"/>
<feature type="transmembrane region" description="Helical" evidence="7">
    <location>
        <begin position="347"/>
        <end position="364"/>
    </location>
</feature>
<feature type="transmembrane region" description="Helical" evidence="7">
    <location>
        <begin position="148"/>
        <end position="169"/>
    </location>
</feature>
<evidence type="ECO:0000259" key="8">
    <source>
        <dbReference type="Pfam" id="PF19053"/>
    </source>
</evidence>
<evidence type="ECO:0000256" key="6">
    <source>
        <dbReference type="ARBA" id="ARBA00023136"/>
    </source>
</evidence>
<feature type="transmembrane region" description="Helical" evidence="7">
    <location>
        <begin position="399"/>
        <end position="419"/>
    </location>
</feature>
<keyword evidence="4 7" id="KW-0812">Transmembrane</keyword>
<keyword evidence="3" id="KW-1003">Cell membrane</keyword>
<sequence>MKGTAKDVTSRLVRLRLTIGSRSVELAVPTEVPLADLLPAILRHAGQDLADQGVEHEGWVLQRLGQPPLDENRTTAELGLADGETIHLRPRSAALPEMDFDDLVDGIAAEMRARRDRWNDRLTRWMLLAFAGFALVLGWITLAVAEYPLLSAVLAGAGAVGLLAAGGALARAKSATVTGSVLGVLAVAYAAQSGWFLPVAIYPAAPPAMGLVCAAVLGMLLAVLALLAISDAALLFVGILLPGALITVVLLMSAALSWRADQAAAFGLLLCVVVMSFVPTMSFRFAGLTLPALPNSADELDEDVEPVPHETVVERSAVAAQYLVALGIALTATEVVLFTVVISTWQLWQAVLAIVTAGVLLLRARSLEGAWSRWPVLIAGGYGVAVFWAWLLVGADPVLRLAVLFPASLVLALVLLLSVRAMPGRRPKPYWGRAIDILEGVAAVGLIPLLLAVLDVYVLVRGLAG</sequence>
<feature type="transmembrane region" description="Helical" evidence="7">
    <location>
        <begin position="264"/>
        <end position="286"/>
    </location>
</feature>
<reference evidence="9 10" key="1">
    <citation type="submission" date="2019-03" db="EMBL/GenBank/DDBJ databases">
        <title>Draft genome sequences of novel Actinobacteria.</title>
        <authorList>
            <person name="Sahin N."/>
            <person name="Ay H."/>
            <person name="Saygin H."/>
        </authorList>
    </citation>
    <scope>NUCLEOTIDE SEQUENCE [LARGE SCALE GENOMIC DNA]</scope>
    <source>
        <strain evidence="9 10">7K502</strain>
    </source>
</reference>
<evidence type="ECO:0000313" key="9">
    <source>
        <dbReference type="EMBL" id="TDD42420.1"/>
    </source>
</evidence>
<feature type="transmembrane region" description="Helical" evidence="7">
    <location>
        <begin position="440"/>
        <end position="460"/>
    </location>
</feature>
<name>A0A4R4YE85_9PSEU</name>
<evidence type="ECO:0000256" key="1">
    <source>
        <dbReference type="ARBA" id="ARBA00004651"/>
    </source>
</evidence>
<feature type="transmembrane region" description="Helical" evidence="7">
    <location>
        <begin position="234"/>
        <end position="258"/>
    </location>
</feature>
<keyword evidence="6 7" id="KW-0472">Membrane</keyword>